<dbReference type="Pfam" id="PF00583">
    <property type="entry name" value="Acetyltransf_1"/>
    <property type="match status" value="1"/>
</dbReference>
<feature type="domain" description="N-acetyltransferase" evidence="1">
    <location>
        <begin position="5"/>
        <end position="165"/>
    </location>
</feature>
<dbReference type="InterPro" id="IPR000182">
    <property type="entry name" value="GNAT_dom"/>
</dbReference>
<evidence type="ECO:0000313" key="2">
    <source>
        <dbReference type="EMBL" id="GAA1573329.1"/>
    </source>
</evidence>
<comment type="caution">
    <text evidence="2">The sequence shown here is derived from an EMBL/GenBank/DDBJ whole genome shotgun (WGS) entry which is preliminary data.</text>
</comment>
<dbReference type="SUPFAM" id="SSF55729">
    <property type="entry name" value="Acyl-CoA N-acyltransferases (Nat)"/>
    <property type="match status" value="1"/>
</dbReference>
<gene>
    <name evidence="2" type="ORF">GCM10009827_114070</name>
</gene>
<reference evidence="2 3" key="1">
    <citation type="journal article" date="2019" name="Int. J. Syst. Evol. Microbiol.">
        <title>The Global Catalogue of Microorganisms (GCM) 10K type strain sequencing project: providing services to taxonomists for standard genome sequencing and annotation.</title>
        <authorList>
            <consortium name="The Broad Institute Genomics Platform"/>
            <consortium name="The Broad Institute Genome Sequencing Center for Infectious Disease"/>
            <person name="Wu L."/>
            <person name="Ma J."/>
        </authorList>
    </citation>
    <scope>NUCLEOTIDE SEQUENCE [LARGE SCALE GENOMIC DNA]</scope>
    <source>
        <strain evidence="2 3">JCM 15933</strain>
    </source>
</reference>
<dbReference type="PANTHER" id="PTHR43617">
    <property type="entry name" value="L-AMINO ACID N-ACETYLTRANSFERASE"/>
    <property type="match status" value="1"/>
</dbReference>
<dbReference type="InterPro" id="IPR016181">
    <property type="entry name" value="Acyl_CoA_acyltransferase"/>
</dbReference>
<dbReference type="PROSITE" id="PS51186">
    <property type="entry name" value="GNAT"/>
    <property type="match status" value="1"/>
</dbReference>
<keyword evidence="3" id="KW-1185">Reference proteome</keyword>
<name>A0ABN2DAX1_9ACTN</name>
<dbReference type="CDD" id="cd04301">
    <property type="entry name" value="NAT_SF"/>
    <property type="match status" value="1"/>
</dbReference>
<dbReference type="EMBL" id="BAAAQD010000050">
    <property type="protein sequence ID" value="GAA1573329.1"/>
    <property type="molecule type" value="Genomic_DNA"/>
</dbReference>
<sequence length="174" mass="19652">MLGMVKFRGATPNDVPALVELVQRAYRGDSSREGWTTEADLLEGQRADPEMVAEAIATGFVLVAEDERGVVGCCQLERRDGYVYFGMFAVDPRQQGNGLGRAVLEEAERRSRDEWGAGELRMTVIVQRDDLIAWYERRGFARTGELSPFPYGDERFGRPLRDDLRFETLTKKLG</sequence>
<dbReference type="InterPro" id="IPR050276">
    <property type="entry name" value="MshD_Acetyltransferase"/>
</dbReference>
<dbReference type="PANTHER" id="PTHR43617:SF9">
    <property type="entry name" value="GNAT FAMILY ACETYLTRANSFERASE"/>
    <property type="match status" value="1"/>
</dbReference>
<evidence type="ECO:0000313" key="3">
    <source>
        <dbReference type="Proteomes" id="UP001501470"/>
    </source>
</evidence>
<organism evidence="2 3">
    <name type="scientific">Dactylosporangium maewongense</name>
    <dbReference type="NCBI Taxonomy" id="634393"/>
    <lineage>
        <taxon>Bacteria</taxon>
        <taxon>Bacillati</taxon>
        <taxon>Actinomycetota</taxon>
        <taxon>Actinomycetes</taxon>
        <taxon>Micromonosporales</taxon>
        <taxon>Micromonosporaceae</taxon>
        <taxon>Dactylosporangium</taxon>
    </lineage>
</organism>
<accession>A0ABN2DAX1</accession>
<dbReference type="Gene3D" id="3.40.630.30">
    <property type="match status" value="1"/>
</dbReference>
<proteinExistence type="predicted"/>
<protein>
    <submittedName>
        <fullName evidence="2">GNAT family N-acetyltransferase</fullName>
    </submittedName>
</protein>
<evidence type="ECO:0000259" key="1">
    <source>
        <dbReference type="PROSITE" id="PS51186"/>
    </source>
</evidence>
<dbReference type="Proteomes" id="UP001501470">
    <property type="component" value="Unassembled WGS sequence"/>
</dbReference>